<dbReference type="InterPro" id="IPR016039">
    <property type="entry name" value="Thiolase-like"/>
</dbReference>
<dbReference type="PANTHER" id="PTHR43775:SF37">
    <property type="entry name" value="SI:DKEY-61P9.11"/>
    <property type="match status" value="1"/>
</dbReference>
<dbReference type="SMART" id="SM00825">
    <property type="entry name" value="PKS_KS"/>
    <property type="match status" value="1"/>
</dbReference>
<dbReference type="GO" id="GO:0004312">
    <property type="term" value="F:fatty acid synthase activity"/>
    <property type="evidence" value="ECO:0007669"/>
    <property type="project" value="TreeGrafter"/>
</dbReference>
<dbReference type="InterPro" id="IPR018201">
    <property type="entry name" value="Ketoacyl_synth_AS"/>
</dbReference>
<dbReference type="InterPro" id="IPR014030">
    <property type="entry name" value="Ketoacyl_synth_N"/>
</dbReference>
<dbReference type="VEuPathDB" id="FungiDB:ASPVEDRAFT_53849"/>
<dbReference type="OrthoDB" id="329835at2759"/>
<gene>
    <name evidence="5" type="ORF">ASPVEDRAFT_53849</name>
</gene>
<dbReference type="PROSITE" id="PS52004">
    <property type="entry name" value="KS3_2"/>
    <property type="match status" value="1"/>
</dbReference>
<dbReference type="GeneID" id="63730361"/>
<proteinExistence type="predicted"/>
<dbReference type="Proteomes" id="UP000184073">
    <property type="component" value="Unassembled WGS sequence"/>
</dbReference>
<sequence length="180" mass="19166">MQRLALVTAYEALEMAGFVPNRTQTTTLSRVGTFYGQTSDDYRDTNAAQGIGTHVITGGIRAFGPGRINYHLKFGGPSYSIDTACSSGLAAIQLACSALWNQECDTAVVGGLSIPTSPDLYAGLSHGHFLSPTGSCKTFDNDADGYCRTHGVGTVVLKRLDDAKAENAKLLDAIFFTLLY</sequence>
<accession>A0A1L9PPJ8</accession>
<evidence type="ECO:0000313" key="6">
    <source>
        <dbReference type="Proteomes" id="UP000184073"/>
    </source>
</evidence>
<dbReference type="InterPro" id="IPR020841">
    <property type="entry name" value="PKS_Beta-ketoAc_synthase_dom"/>
</dbReference>
<dbReference type="PROSITE" id="PS00606">
    <property type="entry name" value="KS3_1"/>
    <property type="match status" value="1"/>
</dbReference>
<dbReference type="CDD" id="cd00833">
    <property type="entry name" value="PKS"/>
    <property type="match status" value="1"/>
</dbReference>
<organism evidence="5 6">
    <name type="scientific">Aspergillus versicolor CBS 583.65</name>
    <dbReference type="NCBI Taxonomy" id="1036611"/>
    <lineage>
        <taxon>Eukaryota</taxon>
        <taxon>Fungi</taxon>
        <taxon>Dikarya</taxon>
        <taxon>Ascomycota</taxon>
        <taxon>Pezizomycotina</taxon>
        <taxon>Eurotiomycetes</taxon>
        <taxon>Eurotiomycetidae</taxon>
        <taxon>Eurotiales</taxon>
        <taxon>Aspergillaceae</taxon>
        <taxon>Aspergillus</taxon>
        <taxon>Aspergillus subgen. Nidulantes</taxon>
    </lineage>
</organism>
<dbReference type="GO" id="GO:0044550">
    <property type="term" value="P:secondary metabolite biosynthetic process"/>
    <property type="evidence" value="ECO:0007669"/>
    <property type="project" value="TreeGrafter"/>
</dbReference>
<reference evidence="6" key="1">
    <citation type="journal article" date="2017" name="Genome Biol.">
        <title>Comparative genomics reveals high biological diversity and specific adaptations in the industrially and medically important fungal genus Aspergillus.</title>
        <authorList>
            <person name="de Vries R.P."/>
            <person name="Riley R."/>
            <person name="Wiebenga A."/>
            <person name="Aguilar-Osorio G."/>
            <person name="Amillis S."/>
            <person name="Uchima C.A."/>
            <person name="Anderluh G."/>
            <person name="Asadollahi M."/>
            <person name="Askin M."/>
            <person name="Barry K."/>
            <person name="Battaglia E."/>
            <person name="Bayram O."/>
            <person name="Benocci T."/>
            <person name="Braus-Stromeyer S.A."/>
            <person name="Caldana C."/>
            <person name="Canovas D."/>
            <person name="Cerqueira G.C."/>
            <person name="Chen F."/>
            <person name="Chen W."/>
            <person name="Choi C."/>
            <person name="Clum A."/>
            <person name="Dos Santos R.A."/>
            <person name="Damasio A.R."/>
            <person name="Diallinas G."/>
            <person name="Emri T."/>
            <person name="Fekete E."/>
            <person name="Flipphi M."/>
            <person name="Freyberg S."/>
            <person name="Gallo A."/>
            <person name="Gournas C."/>
            <person name="Habgood R."/>
            <person name="Hainaut M."/>
            <person name="Harispe M.L."/>
            <person name="Henrissat B."/>
            <person name="Hilden K.S."/>
            <person name="Hope R."/>
            <person name="Hossain A."/>
            <person name="Karabika E."/>
            <person name="Karaffa L."/>
            <person name="Karanyi Z."/>
            <person name="Krasevec N."/>
            <person name="Kuo A."/>
            <person name="Kusch H."/>
            <person name="LaButti K."/>
            <person name="Lagendijk E.L."/>
            <person name="Lapidus A."/>
            <person name="Levasseur A."/>
            <person name="Lindquist E."/>
            <person name="Lipzen A."/>
            <person name="Logrieco A.F."/>
            <person name="MacCabe A."/>
            <person name="Maekelae M.R."/>
            <person name="Malavazi I."/>
            <person name="Melin P."/>
            <person name="Meyer V."/>
            <person name="Mielnichuk N."/>
            <person name="Miskei M."/>
            <person name="Molnar A.P."/>
            <person name="Mule G."/>
            <person name="Ngan C.Y."/>
            <person name="Orejas M."/>
            <person name="Orosz E."/>
            <person name="Ouedraogo J.P."/>
            <person name="Overkamp K.M."/>
            <person name="Park H.-S."/>
            <person name="Perrone G."/>
            <person name="Piumi F."/>
            <person name="Punt P.J."/>
            <person name="Ram A.F."/>
            <person name="Ramon A."/>
            <person name="Rauscher S."/>
            <person name="Record E."/>
            <person name="Riano-Pachon D.M."/>
            <person name="Robert V."/>
            <person name="Roehrig J."/>
            <person name="Ruller R."/>
            <person name="Salamov A."/>
            <person name="Salih N.S."/>
            <person name="Samson R.A."/>
            <person name="Sandor E."/>
            <person name="Sanguinetti M."/>
            <person name="Schuetze T."/>
            <person name="Sepcic K."/>
            <person name="Shelest E."/>
            <person name="Sherlock G."/>
            <person name="Sophianopoulou V."/>
            <person name="Squina F.M."/>
            <person name="Sun H."/>
            <person name="Susca A."/>
            <person name="Todd R.B."/>
            <person name="Tsang A."/>
            <person name="Unkles S.E."/>
            <person name="van de Wiele N."/>
            <person name="van Rossen-Uffink D."/>
            <person name="Oliveira J.V."/>
            <person name="Vesth T.C."/>
            <person name="Visser J."/>
            <person name="Yu J.-H."/>
            <person name="Zhou M."/>
            <person name="Andersen M.R."/>
            <person name="Archer D.B."/>
            <person name="Baker S.E."/>
            <person name="Benoit I."/>
            <person name="Brakhage A.A."/>
            <person name="Braus G.H."/>
            <person name="Fischer R."/>
            <person name="Frisvad J.C."/>
            <person name="Goldman G.H."/>
            <person name="Houbraken J."/>
            <person name="Oakley B."/>
            <person name="Pocsi I."/>
            <person name="Scazzocchio C."/>
            <person name="Seiboth B."/>
            <person name="vanKuyk P.A."/>
            <person name="Wortman J."/>
            <person name="Dyer P.S."/>
            <person name="Grigoriev I.V."/>
        </authorList>
    </citation>
    <scope>NUCLEOTIDE SEQUENCE [LARGE SCALE GENOMIC DNA]</scope>
    <source>
        <strain evidence="6">CBS 583.65</strain>
    </source>
</reference>
<evidence type="ECO:0000256" key="3">
    <source>
        <dbReference type="ARBA" id="ARBA00022679"/>
    </source>
</evidence>
<evidence type="ECO:0000256" key="1">
    <source>
        <dbReference type="ARBA" id="ARBA00022450"/>
    </source>
</evidence>
<protein>
    <recommendedName>
        <fullName evidence="4">Ketosynthase family 3 (KS3) domain-containing protein</fullName>
    </recommendedName>
</protein>
<dbReference type="RefSeq" id="XP_040669202.1">
    <property type="nucleotide sequence ID" value="XM_040814850.1"/>
</dbReference>
<dbReference type="EMBL" id="KV878130">
    <property type="protein sequence ID" value="OJJ03440.1"/>
    <property type="molecule type" value="Genomic_DNA"/>
</dbReference>
<evidence type="ECO:0000256" key="2">
    <source>
        <dbReference type="ARBA" id="ARBA00022553"/>
    </source>
</evidence>
<dbReference type="Pfam" id="PF00109">
    <property type="entry name" value="ketoacyl-synt"/>
    <property type="match status" value="1"/>
</dbReference>
<name>A0A1L9PPJ8_ASPVE</name>
<evidence type="ECO:0000259" key="4">
    <source>
        <dbReference type="PROSITE" id="PS52004"/>
    </source>
</evidence>
<dbReference type="STRING" id="1036611.A0A1L9PPJ8"/>
<dbReference type="AlphaFoldDB" id="A0A1L9PPJ8"/>
<dbReference type="SUPFAM" id="SSF53901">
    <property type="entry name" value="Thiolase-like"/>
    <property type="match status" value="1"/>
</dbReference>
<keyword evidence="2" id="KW-0597">Phosphoprotein</keyword>
<evidence type="ECO:0000313" key="5">
    <source>
        <dbReference type="EMBL" id="OJJ03440.1"/>
    </source>
</evidence>
<dbReference type="GO" id="GO:0006633">
    <property type="term" value="P:fatty acid biosynthetic process"/>
    <property type="evidence" value="ECO:0007669"/>
    <property type="project" value="InterPro"/>
</dbReference>
<keyword evidence="3" id="KW-0808">Transferase</keyword>
<dbReference type="InterPro" id="IPR050091">
    <property type="entry name" value="PKS_NRPS_Biosynth_Enz"/>
</dbReference>
<dbReference type="Gene3D" id="3.40.47.10">
    <property type="match status" value="1"/>
</dbReference>
<keyword evidence="1" id="KW-0596">Phosphopantetheine</keyword>
<dbReference type="PANTHER" id="PTHR43775">
    <property type="entry name" value="FATTY ACID SYNTHASE"/>
    <property type="match status" value="1"/>
</dbReference>
<feature type="domain" description="Ketosynthase family 3 (KS3)" evidence="4">
    <location>
        <begin position="1"/>
        <end position="180"/>
    </location>
</feature>
<dbReference type="GO" id="GO:0004315">
    <property type="term" value="F:3-oxoacyl-[acyl-carrier-protein] synthase activity"/>
    <property type="evidence" value="ECO:0007669"/>
    <property type="project" value="InterPro"/>
</dbReference>
<keyword evidence="6" id="KW-1185">Reference proteome</keyword>